<gene>
    <name evidence="1" type="ORF">ZT3D7_G11706</name>
</gene>
<evidence type="ECO:0000313" key="1">
    <source>
        <dbReference type="EMBL" id="SMQ56551.1"/>
    </source>
</evidence>
<organism evidence="1 2">
    <name type="scientific">Zymoseptoria tritici (strain ST99CH_3D7)</name>
    <dbReference type="NCBI Taxonomy" id="1276538"/>
    <lineage>
        <taxon>Eukaryota</taxon>
        <taxon>Fungi</taxon>
        <taxon>Dikarya</taxon>
        <taxon>Ascomycota</taxon>
        <taxon>Pezizomycotina</taxon>
        <taxon>Dothideomycetes</taxon>
        <taxon>Dothideomycetidae</taxon>
        <taxon>Mycosphaerellales</taxon>
        <taxon>Mycosphaerellaceae</taxon>
        <taxon>Zymoseptoria</taxon>
    </lineage>
</organism>
<sequence>MCVANIARLVLGRSCAEIAKAVAFLTNFLPLLPLCSTFFLHLRHTAPTDRPTNCSTTGSAQPATIEYTYFYKQHWQLECNTDFSL</sequence>
<dbReference type="Proteomes" id="UP000215127">
    <property type="component" value="Chromosome 20"/>
</dbReference>
<dbReference type="AlphaFoldDB" id="A0A1X7SAF6"/>
<keyword evidence="2" id="KW-1185">Reference proteome</keyword>
<name>A0A1X7SAF6_ZYMT9</name>
<dbReference type="EMBL" id="LT853708">
    <property type="protein sequence ID" value="SMQ56551.1"/>
    <property type="molecule type" value="Genomic_DNA"/>
</dbReference>
<reference evidence="1 2" key="1">
    <citation type="submission" date="2016-06" db="EMBL/GenBank/DDBJ databases">
        <authorList>
            <person name="Kjaerup R.B."/>
            <person name="Dalgaard T.S."/>
            <person name="Juul-Madsen H.R."/>
        </authorList>
    </citation>
    <scope>NUCLEOTIDE SEQUENCE [LARGE SCALE GENOMIC DNA]</scope>
</reference>
<protein>
    <submittedName>
        <fullName evidence="1">Uncharacterized protein</fullName>
    </submittedName>
</protein>
<accession>A0A1X7SAF6</accession>
<evidence type="ECO:0000313" key="2">
    <source>
        <dbReference type="Proteomes" id="UP000215127"/>
    </source>
</evidence>
<proteinExistence type="predicted"/>